<feature type="chain" id="PRO_5040292355" evidence="4">
    <location>
        <begin position="23"/>
        <end position="249"/>
    </location>
</feature>
<reference evidence="5" key="1">
    <citation type="submission" date="2022-01" db="EMBL/GenBank/DDBJ databases">
        <authorList>
            <person name="King R."/>
        </authorList>
    </citation>
    <scope>NUCLEOTIDE SEQUENCE</scope>
</reference>
<dbReference type="Gene3D" id="3.15.10.30">
    <property type="entry name" value="Haemolymph juvenile hormone binding protein"/>
    <property type="match status" value="1"/>
</dbReference>
<comment type="similarity">
    <text evidence="3">Belongs to the TO family.</text>
</comment>
<feature type="signal peptide" evidence="4">
    <location>
        <begin position="1"/>
        <end position="22"/>
    </location>
</feature>
<dbReference type="PANTHER" id="PTHR11008">
    <property type="entry name" value="PROTEIN TAKEOUT-LIKE PROTEIN"/>
    <property type="match status" value="1"/>
</dbReference>
<dbReference type="AlphaFoldDB" id="A0A9N9QP17"/>
<dbReference type="PANTHER" id="PTHR11008:SF32">
    <property type="entry name" value="CIRCADIAN CLOCK-CONTROLLED PROTEIN DAYWAKE-RELATED"/>
    <property type="match status" value="1"/>
</dbReference>
<proteinExistence type="inferred from homology"/>
<dbReference type="GO" id="GO:0007623">
    <property type="term" value="P:circadian rhythm"/>
    <property type="evidence" value="ECO:0007669"/>
    <property type="project" value="UniProtKB-ARBA"/>
</dbReference>
<dbReference type="InterPro" id="IPR038606">
    <property type="entry name" value="To_sf"/>
</dbReference>
<dbReference type="OrthoDB" id="8190514at2759"/>
<protein>
    <submittedName>
        <fullName evidence="5">Uncharacterized protein</fullName>
    </submittedName>
</protein>
<evidence type="ECO:0000256" key="3">
    <source>
        <dbReference type="ARBA" id="ARBA00060902"/>
    </source>
</evidence>
<dbReference type="Proteomes" id="UP001152799">
    <property type="component" value="Chromosome 4"/>
</dbReference>
<sequence length="249" mass="28251">MQQHFEKFVLLIAASLFGEFHAALHSGFTTCKTKDADFNSCLNKAIENGVKFIKNGLKEYNLRPLDPFKYPSMKIGVGAGAVNLEQNYKDITVTGFSGLTVLNANMDFDKKKLTFSTAVPLLTQKATYNIDGKILMLPVRGTGPSTLQLQNSFSNHTLDFQEQTKDGIVYYKPTKYTIKISTEHANFNFENLFDGNKLLGDNINKVVNQEWKLIFLDVRDGFQEAFGQIFLDYAKRIFEKVPMKEIFLE</sequence>
<dbReference type="Pfam" id="PF06585">
    <property type="entry name" value="JHBP"/>
    <property type="match status" value="1"/>
</dbReference>
<evidence type="ECO:0000256" key="1">
    <source>
        <dbReference type="ARBA" id="ARBA00022729"/>
    </source>
</evidence>
<dbReference type="GO" id="GO:0005615">
    <property type="term" value="C:extracellular space"/>
    <property type="evidence" value="ECO:0007669"/>
    <property type="project" value="TreeGrafter"/>
</dbReference>
<evidence type="ECO:0000256" key="2">
    <source>
        <dbReference type="ARBA" id="ARBA00023108"/>
    </source>
</evidence>
<dbReference type="SMART" id="SM00700">
    <property type="entry name" value="JHBP"/>
    <property type="match status" value="1"/>
</dbReference>
<gene>
    <name evidence="5" type="ORF">CEUTPL_LOCUS8136</name>
</gene>
<dbReference type="FunFam" id="3.15.10.30:FF:000001">
    <property type="entry name" value="Takeout-like protein 1"/>
    <property type="match status" value="1"/>
</dbReference>
<dbReference type="InterPro" id="IPR010562">
    <property type="entry name" value="Haemolymph_juvenile_hormone-bd"/>
</dbReference>
<keyword evidence="6" id="KW-1185">Reference proteome</keyword>
<organism evidence="5 6">
    <name type="scientific">Ceutorhynchus assimilis</name>
    <name type="common">cabbage seed weevil</name>
    <dbReference type="NCBI Taxonomy" id="467358"/>
    <lineage>
        <taxon>Eukaryota</taxon>
        <taxon>Metazoa</taxon>
        <taxon>Ecdysozoa</taxon>
        <taxon>Arthropoda</taxon>
        <taxon>Hexapoda</taxon>
        <taxon>Insecta</taxon>
        <taxon>Pterygota</taxon>
        <taxon>Neoptera</taxon>
        <taxon>Endopterygota</taxon>
        <taxon>Coleoptera</taxon>
        <taxon>Polyphaga</taxon>
        <taxon>Cucujiformia</taxon>
        <taxon>Curculionidae</taxon>
        <taxon>Ceutorhynchinae</taxon>
        <taxon>Ceutorhynchus</taxon>
    </lineage>
</organism>
<dbReference type="EMBL" id="OU892280">
    <property type="protein sequence ID" value="CAG9767575.1"/>
    <property type="molecule type" value="Genomic_DNA"/>
</dbReference>
<keyword evidence="2" id="KW-0090">Biological rhythms</keyword>
<evidence type="ECO:0000313" key="6">
    <source>
        <dbReference type="Proteomes" id="UP001152799"/>
    </source>
</evidence>
<name>A0A9N9QP17_9CUCU</name>
<evidence type="ECO:0000313" key="5">
    <source>
        <dbReference type="EMBL" id="CAG9767575.1"/>
    </source>
</evidence>
<keyword evidence="1 4" id="KW-0732">Signal</keyword>
<evidence type="ECO:0000256" key="4">
    <source>
        <dbReference type="SAM" id="SignalP"/>
    </source>
</evidence>
<accession>A0A9N9QP17</accession>